<proteinExistence type="predicted"/>
<dbReference type="HOGENOM" id="CLU_847493_0_0_1"/>
<evidence type="ECO:0000313" key="2">
    <source>
        <dbReference type="Proteomes" id="UP000001194"/>
    </source>
</evidence>
<dbReference type="RefSeq" id="XP_001874363.1">
    <property type="nucleotide sequence ID" value="XM_001874328.1"/>
</dbReference>
<organism evidence="2">
    <name type="scientific">Laccaria bicolor (strain S238N-H82 / ATCC MYA-4686)</name>
    <name type="common">Bicoloured deceiver</name>
    <name type="synonym">Laccaria laccata var. bicolor</name>
    <dbReference type="NCBI Taxonomy" id="486041"/>
    <lineage>
        <taxon>Eukaryota</taxon>
        <taxon>Fungi</taxon>
        <taxon>Dikarya</taxon>
        <taxon>Basidiomycota</taxon>
        <taxon>Agaricomycotina</taxon>
        <taxon>Agaricomycetes</taxon>
        <taxon>Agaricomycetidae</taxon>
        <taxon>Agaricales</taxon>
        <taxon>Agaricineae</taxon>
        <taxon>Hydnangiaceae</taxon>
        <taxon>Laccaria</taxon>
    </lineage>
</organism>
<dbReference type="EMBL" id="DS547091">
    <property type="protein sequence ID" value="EDR16155.1"/>
    <property type="molecule type" value="Genomic_DNA"/>
</dbReference>
<dbReference type="PROSITE" id="PS51257">
    <property type="entry name" value="PROKAR_LIPOPROTEIN"/>
    <property type="match status" value="1"/>
</dbReference>
<gene>
    <name evidence="1" type="ORF">LACBIDRAFT_321387</name>
</gene>
<dbReference type="KEGG" id="lbc:LACBIDRAFT_321387"/>
<reference evidence="1 2" key="1">
    <citation type="journal article" date="2008" name="Nature">
        <title>The genome of Laccaria bicolor provides insights into mycorrhizal symbiosis.</title>
        <authorList>
            <person name="Martin F."/>
            <person name="Aerts A."/>
            <person name="Ahren D."/>
            <person name="Brun A."/>
            <person name="Danchin E.G.J."/>
            <person name="Duchaussoy F."/>
            <person name="Gibon J."/>
            <person name="Kohler A."/>
            <person name="Lindquist E."/>
            <person name="Pereda V."/>
            <person name="Salamov A."/>
            <person name="Shapiro H.J."/>
            <person name="Wuyts J."/>
            <person name="Blaudez D."/>
            <person name="Buee M."/>
            <person name="Brokstein P."/>
            <person name="Canbaeck B."/>
            <person name="Cohen D."/>
            <person name="Courty P.E."/>
            <person name="Coutinho P.M."/>
            <person name="Delaruelle C."/>
            <person name="Detter J.C."/>
            <person name="Deveau A."/>
            <person name="DiFazio S."/>
            <person name="Duplessis S."/>
            <person name="Fraissinet-Tachet L."/>
            <person name="Lucic E."/>
            <person name="Frey-Klett P."/>
            <person name="Fourrey C."/>
            <person name="Feussner I."/>
            <person name="Gay G."/>
            <person name="Grimwood J."/>
            <person name="Hoegger P.J."/>
            <person name="Jain P."/>
            <person name="Kilaru S."/>
            <person name="Labbe J."/>
            <person name="Lin Y.C."/>
            <person name="Legue V."/>
            <person name="Le Tacon F."/>
            <person name="Marmeisse R."/>
            <person name="Melayah D."/>
            <person name="Montanini B."/>
            <person name="Muratet M."/>
            <person name="Nehls U."/>
            <person name="Niculita-Hirzel H."/>
            <person name="Oudot-Le Secq M.P."/>
            <person name="Peter M."/>
            <person name="Quesneville H."/>
            <person name="Rajashekar B."/>
            <person name="Reich M."/>
            <person name="Rouhier N."/>
            <person name="Schmutz J."/>
            <person name="Yin T."/>
            <person name="Chalot M."/>
            <person name="Henrissat B."/>
            <person name="Kuees U."/>
            <person name="Lucas S."/>
            <person name="Van de Peer Y."/>
            <person name="Podila G.K."/>
            <person name="Polle A."/>
            <person name="Pukkila P.J."/>
            <person name="Richardson P.M."/>
            <person name="Rouze P."/>
            <person name="Sanders I.R."/>
            <person name="Stajich J.E."/>
            <person name="Tunlid A."/>
            <person name="Tuskan G."/>
            <person name="Grigoriev I.V."/>
        </authorList>
    </citation>
    <scope>NUCLEOTIDE SEQUENCE [LARGE SCALE GENOMIC DNA]</scope>
    <source>
        <strain evidence="2">S238N-H82 / ATCC MYA-4686</strain>
    </source>
</reference>
<keyword evidence="2" id="KW-1185">Reference proteome</keyword>
<evidence type="ECO:0000313" key="1">
    <source>
        <dbReference type="EMBL" id="EDR16155.1"/>
    </source>
</evidence>
<dbReference type="Proteomes" id="UP000001194">
    <property type="component" value="Unassembled WGS sequence"/>
</dbReference>
<dbReference type="AlphaFoldDB" id="B0CQ07"/>
<name>B0CQ07_LACBS</name>
<accession>B0CQ07</accession>
<dbReference type="InParanoid" id="B0CQ07"/>
<protein>
    <submittedName>
        <fullName evidence="1">Predicted protein</fullName>
    </submittedName>
</protein>
<sequence>MYRWTNKDLFVVIPQSSLGCMVEKAFGLKGFSKRIPVKRVVKYITIETHLGAYSASGGGIIFVALRYPVPTIPDAWQRFKLALRLIRWTYIQRHINQIIRFLGLENSINFIWNTDARLGVTGVADQGITCDGPCERLISAHIARTNLDVQTNQKEFHGNPWDLLPMEENILALRPDCRTGERCLKKKRLVGLKQKQPHDTFFVWDSNPDVTPRRGSSQFTHIRTVWECNTGVLTKIFFLLEPENSKQRLKKTAAINFFAWDSNPVLSPRLRRGSSQVTQVKRVVCDVKVETHPGPFGAGGGIIFVALRYPMSTIPNAQRFRLALRLIR</sequence>
<dbReference type="GeneID" id="6068990"/>